<keyword evidence="2" id="KW-1185">Reference proteome</keyword>
<evidence type="ECO:0000313" key="2">
    <source>
        <dbReference type="Proteomes" id="UP000324853"/>
    </source>
</evidence>
<gene>
    <name evidence="1" type="ORF">FXB38_41875</name>
</gene>
<protein>
    <submittedName>
        <fullName evidence="1">Uncharacterized protein</fullName>
    </submittedName>
</protein>
<dbReference type="Proteomes" id="UP000324853">
    <property type="component" value="Unassembled WGS sequence"/>
</dbReference>
<comment type="caution">
    <text evidence="1">The sequence shown here is derived from an EMBL/GenBank/DDBJ whole genome shotgun (WGS) entry which is preliminary data.</text>
</comment>
<dbReference type="EMBL" id="VSSR01000142">
    <property type="protein sequence ID" value="TYL70264.1"/>
    <property type="molecule type" value="Genomic_DNA"/>
</dbReference>
<reference evidence="1 2" key="1">
    <citation type="submission" date="2019-08" db="EMBL/GenBank/DDBJ databases">
        <title>Bradyrhizobium hipponensis sp. nov., a rhizobium isolated from a Lupinus angustifolius root nodule in Tunisia.</title>
        <authorList>
            <person name="Off K."/>
            <person name="Rejili M."/>
            <person name="Mars M."/>
            <person name="Brachmann A."/>
            <person name="Marin M."/>
        </authorList>
    </citation>
    <scope>NUCLEOTIDE SEQUENCE [LARGE SCALE GENOMIC DNA]</scope>
    <source>
        <strain evidence="1 2">CTAW11</strain>
    </source>
</reference>
<dbReference type="RefSeq" id="WP_148756686.1">
    <property type="nucleotide sequence ID" value="NZ_VSSR01000142.1"/>
</dbReference>
<evidence type="ECO:0000313" key="1">
    <source>
        <dbReference type="EMBL" id="TYL70264.1"/>
    </source>
</evidence>
<organism evidence="1 2">
    <name type="scientific">Bradyrhizobium cytisi</name>
    <dbReference type="NCBI Taxonomy" id="515489"/>
    <lineage>
        <taxon>Bacteria</taxon>
        <taxon>Pseudomonadati</taxon>
        <taxon>Pseudomonadota</taxon>
        <taxon>Alphaproteobacteria</taxon>
        <taxon>Hyphomicrobiales</taxon>
        <taxon>Nitrobacteraceae</taxon>
        <taxon>Bradyrhizobium</taxon>
    </lineage>
</organism>
<proteinExistence type="predicted"/>
<accession>A0A5S4W904</accession>
<sequence>MSQPSPVSTAGTSASIAGTLIAMAGRSWSRAKDFWKTRHLVRESLSHVETEVERQQPYGLRRRDISVGDTNRNELTNTGIDHGADLGGGYPLDRSGILGRRRLDAQAKNPVKQYESGIDFHLDLGVSQFLSKQVIVG</sequence>
<name>A0A5S4W904_9BRAD</name>
<dbReference type="AlphaFoldDB" id="A0A5S4W904"/>